<dbReference type="SUPFAM" id="SSF50022">
    <property type="entry name" value="ISP domain"/>
    <property type="match status" value="1"/>
</dbReference>
<dbReference type="GO" id="GO:0051537">
    <property type="term" value="F:2 iron, 2 sulfur cluster binding"/>
    <property type="evidence" value="ECO:0007669"/>
    <property type="project" value="UniProtKB-KW"/>
</dbReference>
<dbReference type="PROSITE" id="PS00570">
    <property type="entry name" value="RING_HYDROXYL_ALPHA"/>
    <property type="match status" value="1"/>
</dbReference>
<feature type="region of interest" description="Disordered" evidence="6">
    <location>
        <begin position="347"/>
        <end position="388"/>
    </location>
</feature>
<dbReference type="GO" id="GO:0016491">
    <property type="term" value="F:oxidoreductase activity"/>
    <property type="evidence" value="ECO:0007669"/>
    <property type="project" value="UniProtKB-KW"/>
</dbReference>
<keyword evidence="1" id="KW-0001">2Fe-2S</keyword>
<accession>D0LYU5</accession>
<dbReference type="Gene3D" id="3.90.380.10">
    <property type="entry name" value="Naphthalene 1,2-dioxygenase Alpha Subunit, Chain A, domain 1"/>
    <property type="match status" value="1"/>
</dbReference>
<evidence type="ECO:0000259" key="7">
    <source>
        <dbReference type="PROSITE" id="PS51296"/>
    </source>
</evidence>
<gene>
    <name evidence="8" type="ordered locus">Hoch_1867</name>
</gene>
<keyword evidence="5" id="KW-0411">Iron-sulfur</keyword>
<dbReference type="InterPro" id="IPR050584">
    <property type="entry name" value="Cholesterol_7-desaturase"/>
</dbReference>
<dbReference type="Proteomes" id="UP000001880">
    <property type="component" value="Chromosome"/>
</dbReference>
<evidence type="ECO:0000256" key="1">
    <source>
        <dbReference type="ARBA" id="ARBA00022714"/>
    </source>
</evidence>
<dbReference type="PANTHER" id="PTHR21266">
    <property type="entry name" value="IRON-SULFUR DOMAIN CONTAINING PROTEIN"/>
    <property type="match status" value="1"/>
</dbReference>
<dbReference type="Pfam" id="PF19112">
    <property type="entry name" value="VanA_C"/>
    <property type="match status" value="1"/>
</dbReference>
<dbReference type="AlphaFoldDB" id="D0LYU5"/>
<evidence type="ECO:0000256" key="5">
    <source>
        <dbReference type="ARBA" id="ARBA00023014"/>
    </source>
</evidence>
<keyword evidence="3" id="KW-0560">Oxidoreductase</keyword>
<evidence type="ECO:0000256" key="2">
    <source>
        <dbReference type="ARBA" id="ARBA00022723"/>
    </source>
</evidence>
<dbReference type="InterPro" id="IPR017941">
    <property type="entry name" value="Rieske_2Fe-2S"/>
</dbReference>
<protein>
    <submittedName>
        <fullName evidence="8">Rieske (2Fe-2S) iron-sulphur domain protein</fullName>
    </submittedName>
</protein>
<dbReference type="RefSeq" id="WP_012827023.1">
    <property type="nucleotide sequence ID" value="NC_013440.1"/>
</dbReference>
<dbReference type="InterPro" id="IPR044043">
    <property type="entry name" value="VanA_C_cat"/>
</dbReference>
<keyword evidence="9" id="KW-1185">Reference proteome</keyword>
<evidence type="ECO:0000256" key="6">
    <source>
        <dbReference type="SAM" id="MobiDB-lite"/>
    </source>
</evidence>
<evidence type="ECO:0000256" key="4">
    <source>
        <dbReference type="ARBA" id="ARBA00023004"/>
    </source>
</evidence>
<proteinExistence type="predicted"/>
<dbReference type="OrthoDB" id="9790995at2"/>
<dbReference type="PANTHER" id="PTHR21266:SF59">
    <property type="entry name" value="BLR4922 PROTEIN"/>
    <property type="match status" value="1"/>
</dbReference>
<dbReference type="KEGG" id="hoh:Hoch_1867"/>
<dbReference type="HOGENOM" id="CLU_039484_1_1_7"/>
<dbReference type="Pfam" id="PF00355">
    <property type="entry name" value="Rieske"/>
    <property type="match status" value="1"/>
</dbReference>
<name>D0LYU5_HALO1</name>
<feature type="domain" description="Rieske" evidence="7">
    <location>
        <begin position="28"/>
        <end position="132"/>
    </location>
</feature>
<dbReference type="EMBL" id="CP001804">
    <property type="protein sequence ID" value="ACY14415.1"/>
    <property type="molecule type" value="Genomic_DNA"/>
</dbReference>
<evidence type="ECO:0000313" key="8">
    <source>
        <dbReference type="EMBL" id="ACY14415.1"/>
    </source>
</evidence>
<evidence type="ECO:0000313" key="9">
    <source>
        <dbReference type="Proteomes" id="UP000001880"/>
    </source>
</evidence>
<keyword evidence="2" id="KW-0479">Metal-binding</keyword>
<dbReference type="PROSITE" id="PS51296">
    <property type="entry name" value="RIESKE"/>
    <property type="match status" value="1"/>
</dbReference>
<reference evidence="8 9" key="1">
    <citation type="journal article" date="2010" name="Stand. Genomic Sci.">
        <title>Complete genome sequence of Haliangium ochraceum type strain (SMP-2).</title>
        <authorList>
            <consortium name="US DOE Joint Genome Institute (JGI-PGF)"/>
            <person name="Ivanova N."/>
            <person name="Daum C."/>
            <person name="Lang E."/>
            <person name="Abt B."/>
            <person name="Kopitz M."/>
            <person name="Saunders E."/>
            <person name="Lapidus A."/>
            <person name="Lucas S."/>
            <person name="Glavina Del Rio T."/>
            <person name="Nolan M."/>
            <person name="Tice H."/>
            <person name="Copeland A."/>
            <person name="Cheng J.F."/>
            <person name="Chen F."/>
            <person name="Bruce D."/>
            <person name="Goodwin L."/>
            <person name="Pitluck S."/>
            <person name="Mavromatis K."/>
            <person name="Pati A."/>
            <person name="Mikhailova N."/>
            <person name="Chen A."/>
            <person name="Palaniappan K."/>
            <person name="Land M."/>
            <person name="Hauser L."/>
            <person name="Chang Y.J."/>
            <person name="Jeffries C.D."/>
            <person name="Detter J.C."/>
            <person name="Brettin T."/>
            <person name="Rohde M."/>
            <person name="Goker M."/>
            <person name="Bristow J."/>
            <person name="Markowitz V."/>
            <person name="Eisen J.A."/>
            <person name="Hugenholtz P."/>
            <person name="Kyrpides N.C."/>
            <person name="Klenk H.P."/>
        </authorList>
    </citation>
    <scope>NUCLEOTIDE SEQUENCE [LARGE SCALE GENOMIC DNA]</scope>
    <source>
        <strain evidence="9">DSM 14365 / CIP 107738 / JCM 11303 / AJ 13395 / SMP-2</strain>
    </source>
</reference>
<organism evidence="8 9">
    <name type="scientific">Haliangium ochraceum (strain DSM 14365 / JCM 11303 / SMP-2)</name>
    <dbReference type="NCBI Taxonomy" id="502025"/>
    <lineage>
        <taxon>Bacteria</taxon>
        <taxon>Pseudomonadati</taxon>
        <taxon>Myxococcota</taxon>
        <taxon>Polyangia</taxon>
        <taxon>Haliangiales</taxon>
        <taxon>Kofleriaceae</taxon>
        <taxon>Haliangium</taxon>
    </lineage>
</organism>
<dbReference type="STRING" id="502025.Hoch_1867"/>
<dbReference type="InterPro" id="IPR036922">
    <property type="entry name" value="Rieske_2Fe-2S_sf"/>
</dbReference>
<dbReference type="SUPFAM" id="SSF55961">
    <property type="entry name" value="Bet v1-like"/>
    <property type="match status" value="1"/>
</dbReference>
<dbReference type="eggNOG" id="COG4638">
    <property type="taxonomic scope" value="Bacteria"/>
</dbReference>
<keyword evidence="4" id="KW-0408">Iron</keyword>
<evidence type="ECO:0000256" key="3">
    <source>
        <dbReference type="ARBA" id="ARBA00023002"/>
    </source>
</evidence>
<dbReference type="InterPro" id="IPR015881">
    <property type="entry name" value="ARHD_Rieske_2Fe_2S"/>
</dbReference>
<sequence>MNTDKRLRESAHEQRSAAPLAGFVEDCWYAILESRRLRRRPQSVTRLGRRLVLWRDRRGRVLATDARCPHRGADLGLGRVREGEIECPYHGFRFDGAGACTRIPCEGGDYSIPAGMAVNSYAVTERYGLIWLWWPAGGVCADPVAAESLPPVPWFDEMPASLSGTTTETMEWQTPFTRAAEGMLDIHHAPFAHRGVMPGVGPVLDPYTVEVEGDLIRSEGTLRKDTPEARQKKRGFRIGLHLRFPGLLLGTFGKRTRMVAAMTPVSEERTWIVFRYHVRMPVLGPLLAWLAALSELRLVQPDDQRMLEASTPEHLDTRDNRYVPADAGILQWHKLYRARMRAQGAHRRLPLAPASAQSRESRAPAQAVESRAPAQPREPSESHSPAAA</sequence>
<dbReference type="Gene3D" id="2.102.10.10">
    <property type="entry name" value="Rieske [2Fe-2S] iron-sulphur domain"/>
    <property type="match status" value="1"/>
</dbReference>
<dbReference type="GO" id="GO:0005506">
    <property type="term" value="F:iron ion binding"/>
    <property type="evidence" value="ECO:0007669"/>
    <property type="project" value="InterPro"/>
</dbReference>